<sequence length="135" mass="15129">IETLGPTNGWRSSFLFNLPLGIIGVIAAFRLLPFGKERRHFMGAKKVKSDASESKTNLPAEQANASQATQKIDLDPVGIVLLSLAVLCIMLPFMSHGHPLMWSLIPLAIILTVVWIWWENRYKRHGFELAGEYTI</sequence>
<gene>
    <name evidence="6" type="ORF">QP229_10860</name>
</gene>
<dbReference type="AlphaFoldDB" id="A0AAW6XY40"/>
<dbReference type="GO" id="GO:0016020">
    <property type="term" value="C:membrane"/>
    <property type="evidence" value="ECO:0007669"/>
    <property type="project" value="UniProtKB-SubCell"/>
</dbReference>
<dbReference type="PANTHER" id="PTHR42718">
    <property type="entry name" value="MAJOR FACILITATOR SUPERFAMILY MULTIDRUG TRANSPORTER MFSC"/>
    <property type="match status" value="1"/>
</dbReference>
<reference evidence="6" key="1">
    <citation type="submission" date="2023-05" db="EMBL/GenBank/DDBJ databases">
        <title>Cataloging the Phylogenetic Diversity of Human Bladder Bacteria.</title>
        <authorList>
            <person name="Du J."/>
        </authorList>
    </citation>
    <scope>NUCLEOTIDE SEQUENCE</scope>
    <source>
        <strain evidence="6">UMB8703</strain>
    </source>
</reference>
<dbReference type="PANTHER" id="PTHR42718:SF39">
    <property type="entry name" value="ACTINORHODIN TRANSPORTER-RELATED"/>
    <property type="match status" value="1"/>
</dbReference>
<comment type="caution">
    <text evidence="6">The sequence shown here is derived from an EMBL/GenBank/DDBJ whole genome shotgun (WGS) entry which is preliminary data.</text>
</comment>
<feature type="transmembrane region" description="Helical" evidence="5">
    <location>
        <begin position="100"/>
        <end position="118"/>
    </location>
</feature>
<organism evidence="6 7">
    <name type="scientific">Streptococcus agalactiae</name>
    <dbReference type="NCBI Taxonomy" id="1311"/>
    <lineage>
        <taxon>Bacteria</taxon>
        <taxon>Bacillati</taxon>
        <taxon>Bacillota</taxon>
        <taxon>Bacilli</taxon>
        <taxon>Lactobacillales</taxon>
        <taxon>Streptococcaceae</taxon>
        <taxon>Streptococcus</taxon>
    </lineage>
</organism>
<keyword evidence="4 5" id="KW-0472">Membrane</keyword>
<evidence type="ECO:0000313" key="6">
    <source>
        <dbReference type="EMBL" id="MDK6900448.1"/>
    </source>
</evidence>
<protein>
    <recommendedName>
        <fullName evidence="8">MFS transporter</fullName>
    </recommendedName>
</protein>
<feature type="transmembrane region" description="Helical" evidence="5">
    <location>
        <begin position="77"/>
        <end position="94"/>
    </location>
</feature>
<dbReference type="Proteomes" id="UP001230629">
    <property type="component" value="Unassembled WGS sequence"/>
</dbReference>
<evidence type="ECO:0000256" key="1">
    <source>
        <dbReference type="ARBA" id="ARBA00004141"/>
    </source>
</evidence>
<feature type="transmembrane region" description="Helical" evidence="5">
    <location>
        <begin position="14"/>
        <end position="32"/>
    </location>
</feature>
<comment type="subcellular location">
    <subcellularLocation>
        <location evidence="1">Membrane</location>
        <topology evidence="1">Multi-pass membrane protein</topology>
    </subcellularLocation>
</comment>
<dbReference type="SUPFAM" id="SSF103473">
    <property type="entry name" value="MFS general substrate transporter"/>
    <property type="match status" value="1"/>
</dbReference>
<evidence type="ECO:0000313" key="7">
    <source>
        <dbReference type="Proteomes" id="UP001230629"/>
    </source>
</evidence>
<accession>A0AAW6XY40</accession>
<dbReference type="EMBL" id="JASOIH010000108">
    <property type="protein sequence ID" value="MDK6900448.1"/>
    <property type="molecule type" value="Genomic_DNA"/>
</dbReference>
<feature type="non-terminal residue" evidence="6">
    <location>
        <position position="135"/>
    </location>
</feature>
<keyword evidence="2 5" id="KW-0812">Transmembrane</keyword>
<evidence type="ECO:0000256" key="2">
    <source>
        <dbReference type="ARBA" id="ARBA00022692"/>
    </source>
</evidence>
<evidence type="ECO:0008006" key="8">
    <source>
        <dbReference type="Google" id="ProtNLM"/>
    </source>
</evidence>
<dbReference type="InterPro" id="IPR036259">
    <property type="entry name" value="MFS_trans_sf"/>
</dbReference>
<keyword evidence="3 5" id="KW-1133">Transmembrane helix</keyword>
<evidence type="ECO:0000256" key="4">
    <source>
        <dbReference type="ARBA" id="ARBA00023136"/>
    </source>
</evidence>
<evidence type="ECO:0000256" key="5">
    <source>
        <dbReference type="SAM" id="Phobius"/>
    </source>
</evidence>
<feature type="non-terminal residue" evidence="6">
    <location>
        <position position="1"/>
    </location>
</feature>
<proteinExistence type="predicted"/>
<name>A0AAW6XY40_STRAG</name>
<evidence type="ECO:0000256" key="3">
    <source>
        <dbReference type="ARBA" id="ARBA00022989"/>
    </source>
</evidence>